<evidence type="ECO:0000256" key="1">
    <source>
        <dbReference type="SAM" id="Coils"/>
    </source>
</evidence>
<feature type="domain" description="RGS" evidence="3">
    <location>
        <begin position="604"/>
        <end position="710"/>
    </location>
</feature>
<dbReference type="STRING" id="307972.A0A2G8KUP8"/>
<dbReference type="Gene3D" id="1.10.167.10">
    <property type="entry name" value="Regulator of G-protein Signalling 4, domain 2"/>
    <property type="match status" value="3"/>
</dbReference>
<feature type="coiled-coil region" evidence="1">
    <location>
        <begin position="1084"/>
        <end position="1121"/>
    </location>
</feature>
<feature type="region of interest" description="Disordered" evidence="2">
    <location>
        <begin position="147"/>
        <end position="181"/>
    </location>
</feature>
<feature type="compositionally biased region" description="Polar residues" evidence="2">
    <location>
        <begin position="552"/>
        <end position="561"/>
    </location>
</feature>
<feature type="compositionally biased region" description="Polar residues" evidence="2">
    <location>
        <begin position="447"/>
        <end position="474"/>
    </location>
</feature>
<dbReference type="PANTHER" id="PTHR46583:SF1">
    <property type="entry name" value="REGULATOR OF G-PROTEIN SIGNALING 22"/>
    <property type="match status" value="1"/>
</dbReference>
<dbReference type="InterPro" id="IPR044926">
    <property type="entry name" value="RGS_subdomain_2"/>
</dbReference>
<feature type="domain" description="RGS" evidence="3">
    <location>
        <begin position="792"/>
        <end position="851"/>
    </location>
</feature>
<sequence length="1317" mass="151155">MDQEERLPAFLQSDCYLEYRLARLISQTEIASKETDCPLNLYIDPEYKPFAIEKPFVEVEEVVDEKQLAMRNIYSVTFEDDLPNRDRLLRSPLRTRTPPVWRPPIGEDVCVVADGAGGRRYSGKGISGDEAILMELGEDDAASREQLGELSKDEDEEEAESGCDVESQVFGDDQEEEEEELNLSENNALRVHSLDDLAMLIISQAVKGALVVLYNPSPDELERIVDENILWTSEIKTKHLAEGWMERLELASDFGDDPPDIKSVRIEVPLDNEDDSAEPDTFFSRPPPSYDLTTLKGIEAFKKFLWGTAGEKCWNLWLDVDKGKTIKDPQIQQIYLSQLREKYLKSGGLCELPVELKDTLGLAIPSRLTSITKLGRIQAKIAKPLLLYWAPRFLMKEAYQCRPGSHYAYHQRRLQAQHKPEAYQEPRSFTLLPLRPKTCMPRLRGPSSPSEIASKQANQSPRSSINKPQLQTGGRRSLPFIPLGSASTALVPKSPAPPTADPPRKALNSLADSEDVNPSPRDGNSQSLGPVVGRKLVMNAPEKLKPPLNVRDVQNNRSSEMGNADRGLRNADENKSDKKRPSSAAESTTSQESEFLGGRRMESLLDGLYHEKKAGGFFMKYLEKLGNEVYINCLSCWHELQEYHTLFYTDVFSTYALARKAQEIHSKFIVEGCFYSINCPQSIKSQVYREAIPPFEELFDGAEEHIFQVLVTPWSTMKELDKGLYDKIQLTEEERQLEGVTSRHLQKLQRRLNRERMFTPDFQVDSEDEEAKRETYYSALADKIPPEYSDFDFNKLIHNRLELENFRNFLDDNYALMDLLCWLDIESFRRTPHLESVKRDGKAKDIKTKYLNKKYYFGSKSPATRKQQNEAMMAGGGWGKLLLERTPTPILLEVQKHVRERLERKWLPIFICTEGFQSRQSPNMKLSDLMDDLLFNRRKRSQAIYKILESRWVSSSKEIISFRQALQNPFTCQQFRKFVSVKGENLENNVLFWLEVQKFKEMYHSHTEESLIHQKITAIIRCFIDSEIQPSLHIDITPEQADKILDKRPKEMGPYVFRDSQLTVFRVLFSHWNEFLKYRNTIAEDKVLEDLERKKRRQKKKEAEQRRLDEEKELKASVRMEDDRMSISSRRMSRISGLFVDFLEEEEDEEKVQWKYSEYVNGLEREQQLLNGDDRASSIMSSITNLMDEKEEDSVIEKEQGQDRKDVNVLDMLYVFDIIGKIKAKGNVSFKTEEDIVSVSQTSEGVDPHPPKTKKKVTLIEPGKEKVSGPTDQQNGSGIGRGSKKGIGRVSSAANGKQRGQNGGVRNVSRPSTSKRR</sequence>
<dbReference type="InterPro" id="IPR042651">
    <property type="entry name" value="Rgs22"/>
</dbReference>
<dbReference type="SMART" id="SM00315">
    <property type="entry name" value="RGS"/>
    <property type="match status" value="2"/>
</dbReference>
<dbReference type="GO" id="GO:0005634">
    <property type="term" value="C:nucleus"/>
    <property type="evidence" value="ECO:0007669"/>
    <property type="project" value="TreeGrafter"/>
</dbReference>
<feature type="compositionally biased region" description="Acidic residues" evidence="2">
    <location>
        <begin position="172"/>
        <end position="181"/>
    </location>
</feature>
<dbReference type="Pfam" id="PF00615">
    <property type="entry name" value="RGS"/>
    <property type="match status" value="3"/>
</dbReference>
<protein>
    <submittedName>
        <fullName evidence="4">Putative regulator of G-protein signaling 22</fullName>
    </submittedName>
</protein>
<dbReference type="OrthoDB" id="10013157at2759"/>
<evidence type="ECO:0000313" key="5">
    <source>
        <dbReference type="Proteomes" id="UP000230750"/>
    </source>
</evidence>
<dbReference type="GO" id="GO:0009966">
    <property type="term" value="P:regulation of signal transduction"/>
    <property type="evidence" value="ECO:0007669"/>
    <property type="project" value="InterPro"/>
</dbReference>
<gene>
    <name evidence="4" type="ORF">BSL78_11364</name>
</gene>
<dbReference type="PROSITE" id="PS50132">
    <property type="entry name" value="RGS"/>
    <property type="match status" value="3"/>
</dbReference>
<dbReference type="PANTHER" id="PTHR46583">
    <property type="entry name" value="REGULATOR OF G-PROTEIN SIGNALING 22"/>
    <property type="match status" value="1"/>
</dbReference>
<feature type="region of interest" description="Disordered" evidence="2">
    <location>
        <begin position="1239"/>
        <end position="1317"/>
    </location>
</feature>
<evidence type="ECO:0000259" key="3">
    <source>
        <dbReference type="PROSITE" id="PS50132"/>
    </source>
</evidence>
<accession>A0A2G8KUP8</accession>
<evidence type="ECO:0000313" key="4">
    <source>
        <dbReference type="EMBL" id="PIK51733.1"/>
    </source>
</evidence>
<keyword evidence="1" id="KW-0175">Coiled coil</keyword>
<dbReference type="EMBL" id="MRZV01000358">
    <property type="protein sequence ID" value="PIK51733.1"/>
    <property type="molecule type" value="Genomic_DNA"/>
</dbReference>
<reference evidence="4 5" key="1">
    <citation type="journal article" date="2017" name="PLoS Biol.">
        <title>The sea cucumber genome provides insights into morphological evolution and visceral regeneration.</title>
        <authorList>
            <person name="Zhang X."/>
            <person name="Sun L."/>
            <person name="Yuan J."/>
            <person name="Sun Y."/>
            <person name="Gao Y."/>
            <person name="Zhang L."/>
            <person name="Li S."/>
            <person name="Dai H."/>
            <person name="Hamel J.F."/>
            <person name="Liu C."/>
            <person name="Yu Y."/>
            <person name="Liu S."/>
            <person name="Lin W."/>
            <person name="Guo K."/>
            <person name="Jin S."/>
            <person name="Xu P."/>
            <person name="Storey K.B."/>
            <person name="Huan P."/>
            <person name="Zhang T."/>
            <person name="Zhou Y."/>
            <person name="Zhang J."/>
            <person name="Lin C."/>
            <person name="Li X."/>
            <person name="Xing L."/>
            <person name="Huo D."/>
            <person name="Sun M."/>
            <person name="Wang L."/>
            <person name="Mercier A."/>
            <person name="Li F."/>
            <person name="Yang H."/>
            <person name="Xiang J."/>
        </authorList>
    </citation>
    <scope>NUCLEOTIDE SEQUENCE [LARGE SCALE GENOMIC DNA]</scope>
    <source>
        <strain evidence="4">Shaxun</strain>
        <tissue evidence="4">Muscle</tissue>
    </source>
</reference>
<feature type="compositionally biased region" description="Low complexity" evidence="2">
    <location>
        <begin position="582"/>
        <end position="594"/>
    </location>
</feature>
<proteinExistence type="predicted"/>
<dbReference type="InterPro" id="IPR016137">
    <property type="entry name" value="RGS"/>
</dbReference>
<feature type="compositionally biased region" description="Acidic residues" evidence="2">
    <location>
        <begin position="152"/>
        <end position="163"/>
    </location>
</feature>
<dbReference type="GO" id="GO:0001965">
    <property type="term" value="F:G-protein alpha-subunit binding"/>
    <property type="evidence" value="ECO:0007669"/>
    <property type="project" value="InterPro"/>
</dbReference>
<dbReference type="Proteomes" id="UP000230750">
    <property type="component" value="Unassembled WGS sequence"/>
</dbReference>
<keyword evidence="5" id="KW-1185">Reference proteome</keyword>
<dbReference type="SUPFAM" id="SSF48097">
    <property type="entry name" value="Regulator of G-protein signaling, RGS"/>
    <property type="match status" value="4"/>
</dbReference>
<feature type="compositionally biased region" description="Basic and acidic residues" evidence="2">
    <location>
        <begin position="566"/>
        <end position="580"/>
    </location>
</feature>
<feature type="domain" description="RGS" evidence="3">
    <location>
        <begin position="961"/>
        <end position="1068"/>
    </location>
</feature>
<name>A0A2G8KUP8_STIJA</name>
<organism evidence="4 5">
    <name type="scientific">Stichopus japonicus</name>
    <name type="common">Sea cucumber</name>
    <dbReference type="NCBI Taxonomy" id="307972"/>
    <lineage>
        <taxon>Eukaryota</taxon>
        <taxon>Metazoa</taxon>
        <taxon>Echinodermata</taxon>
        <taxon>Eleutherozoa</taxon>
        <taxon>Echinozoa</taxon>
        <taxon>Holothuroidea</taxon>
        <taxon>Aspidochirotacea</taxon>
        <taxon>Aspidochirotida</taxon>
        <taxon>Stichopodidae</taxon>
        <taxon>Apostichopus</taxon>
    </lineage>
</organism>
<dbReference type="InterPro" id="IPR036305">
    <property type="entry name" value="RGS_sf"/>
</dbReference>
<dbReference type="GO" id="GO:0005737">
    <property type="term" value="C:cytoplasm"/>
    <property type="evidence" value="ECO:0007669"/>
    <property type="project" value="TreeGrafter"/>
</dbReference>
<comment type="caution">
    <text evidence="4">The sequence shown here is derived from an EMBL/GenBank/DDBJ whole genome shotgun (WGS) entry which is preliminary data.</text>
</comment>
<feature type="region of interest" description="Disordered" evidence="2">
    <location>
        <begin position="418"/>
        <end position="596"/>
    </location>
</feature>
<evidence type="ECO:0000256" key="2">
    <source>
        <dbReference type="SAM" id="MobiDB-lite"/>
    </source>
</evidence>